<evidence type="ECO:0000256" key="4">
    <source>
        <dbReference type="ARBA" id="ARBA00022801"/>
    </source>
</evidence>
<evidence type="ECO:0000256" key="1">
    <source>
        <dbReference type="ARBA" id="ARBA00004502"/>
    </source>
</evidence>
<dbReference type="SUPFAM" id="SSF53474">
    <property type="entry name" value="alpha/beta-Hydrolases"/>
    <property type="match status" value="1"/>
</dbReference>
<dbReference type="GO" id="GO:0019915">
    <property type="term" value="P:lipid storage"/>
    <property type="evidence" value="ECO:0007669"/>
    <property type="project" value="InterPro"/>
</dbReference>
<evidence type="ECO:0000313" key="5">
    <source>
        <dbReference type="EMBL" id="KAK6944092.1"/>
    </source>
</evidence>
<dbReference type="GO" id="GO:0016298">
    <property type="term" value="F:lipase activity"/>
    <property type="evidence" value="ECO:0007669"/>
    <property type="project" value="InterPro"/>
</dbReference>
<evidence type="ECO:0000256" key="3">
    <source>
        <dbReference type="ARBA" id="ARBA00022677"/>
    </source>
</evidence>
<keyword evidence="6" id="KW-1185">Reference proteome</keyword>
<keyword evidence="3" id="KW-0551">Lipid droplet</keyword>
<dbReference type="Gene3D" id="3.40.50.1820">
    <property type="entry name" value="alpha/beta hydrolase"/>
    <property type="match status" value="1"/>
</dbReference>
<name>A0AAN8W9C0_9MAGN</name>
<dbReference type="InterPro" id="IPR019363">
    <property type="entry name" value="LDAH"/>
</dbReference>
<proteinExistence type="inferred from homology"/>
<dbReference type="Proteomes" id="UP001370490">
    <property type="component" value="Unassembled WGS sequence"/>
</dbReference>
<keyword evidence="4 5" id="KW-0378">Hydrolase</keyword>
<gene>
    <name evidence="5" type="ORF">RJ641_025194</name>
</gene>
<sequence>MDQETRLLAKTRRPATHRLCNVSSHKTELLEIHSDDPKLHVLFVPGNPGVVAYYKDFIESLYEMLGGSASITAIGHISHTKKNWDCGRLFSLQDQIEHKMEFIKHELQNVEGPIFLVGHSIGAYITIEMFKRSPEKVIYCICLYPFLAVNPESPWQSKIRNMAASPFMSAAISSFAAFLGILPRCATKGIVMKHLGESSSATALDVTCSYLLQYHTVRNVLFMALTEFEKLSDAPDWEFMRLKQHQMAFLFGLDDHWGPISMFKEIANQVPNINLYLEREGHPHSFCCNEAGSIWVAHHVANLIKNHKSIGH</sequence>
<organism evidence="5 6">
    <name type="scientific">Dillenia turbinata</name>
    <dbReference type="NCBI Taxonomy" id="194707"/>
    <lineage>
        <taxon>Eukaryota</taxon>
        <taxon>Viridiplantae</taxon>
        <taxon>Streptophyta</taxon>
        <taxon>Embryophyta</taxon>
        <taxon>Tracheophyta</taxon>
        <taxon>Spermatophyta</taxon>
        <taxon>Magnoliopsida</taxon>
        <taxon>eudicotyledons</taxon>
        <taxon>Gunneridae</taxon>
        <taxon>Pentapetalae</taxon>
        <taxon>Dilleniales</taxon>
        <taxon>Dilleniaceae</taxon>
        <taxon>Dillenia</taxon>
    </lineage>
</organism>
<evidence type="ECO:0000256" key="2">
    <source>
        <dbReference type="ARBA" id="ARBA00008300"/>
    </source>
</evidence>
<reference evidence="5 6" key="1">
    <citation type="submission" date="2023-12" db="EMBL/GenBank/DDBJ databases">
        <title>A high-quality genome assembly for Dillenia turbinata (Dilleniales).</title>
        <authorList>
            <person name="Chanderbali A."/>
        </authorList>
    </citation>
    <scope>NUCLEOTIDE SEQUENCE [LARGE SCALE GENOMIC DNA]</scope>
    <source>
        <strain evidence="5">LSX21</strain>
        <tissue evidence="5">Leaf</tissue>
    </source>
</reference>
<dbReference type="InterPro" id="IPR029058">
    <property type="entry name" value="AB_hydrolase_fold"/>
</dbReference>
<dbReference type="AlphaFoldDB" id="A0AAN8W9C0"/>
<comment type="caution">
    <text evidence="5">The sequence shown here is derived from an EMBL/GenBank/DDBJ whole genome shotgun (WGS) entry which is preliminary data.</text>
</comment>
<dbReference type="Pfam" id="PF10230">
    <property type="entry name" value="LIDHydrolase"/>
    <property type="match status" value="1"/>
</dbReference>
<evidence type="ECO:0000313" key="6">
    <source>
        <dbReference type="Proteomes" id="UP001370490"/>
    </source>
</evidence>
<feature type="non-terminal residue" evidence="5">
    <location>
        <position position="312"/>
    </location>
</feature>
<dbReference type="EMBL" id="JBAMMX010000003">
    <property type="protein sequence ID" value="KAK6944092.1"/>
    <property type="molecule type" value="Genomic_DNA"/>
</dbReference>
<dbReference type="PANTHER" id="PTHR13390">
    <property type="entry name" value="LIPASE"/>
    <property type="match status" value="1"/>
</dbReference>
<comment type="subcellular location">
    <subcellularLocation>
        <location evidence="1">Lipid droplet</location>
    </subcellularLocation>
</comment>
<protein>
    <submittedName>
        <fullName evidence="5">Lipid droplet-associated hydrolase</fullName>
    </submittedName>
</protein>
<dbReference type="GO" id="GO:0005811">
    <property type="term" value="C:lipid droplet"/>
    <property type="evidence" value="ECO:0007669"/>
    <property type="project" value="UniProtKB-SubCell"/>
</dbReference>
<dbReference type="PANTHER" id="PTHR13390:SF0">
    <property type="entry name" value="LIPID DROPLET-ASSOCIATED HYDROLASE"/>
    <property type="match status" value="1"/>
</dbReference>
<comment type="similarity">
    <text evidence="2">Belongs to the AB hydrolase superfamily. LDAH family.</text>
</comment>
<accession>A0AAN8W9C0</accession>